<dbReference type="InterPro" id="IPR005170">
    <property type="entry name" value="Transptr-assoc_dom"/>
</dbReference>
<dbReference type="EMBL" id="MSFI01000016">
    <property type="protein sequence ID" value="OMP66789.1"/>
    <property type="molecule type" value="Genomic_DNA"/>
</dbReference>
<dbReference type="SMART" id="SM01091">
    <property type="entry name" value="CorC_HlyC"/>
    <property type="match status" value="1"/>
</dbReference>
<dbReference type="Pfam" id="PF03471">
    <property type="entry name" value="CorC_HlyC"/>
    <property type="match status" value="1"/>
</dbReference>
<dbReference type="GO" id="GO:0016020">
    <property type="term" value="C:membrane"/>
    <property type="evidence" value="ECO:0007669"/>
    <property type="project" value="UniProtKB-SubCell"/>
</dbReference>
<dbReference type="AlphaFoldDB" id="A0A1V2A729"/>
<dbReference type="Proteomes" id="UP000188613">
    <property type="component" value="Unassembled WGS sequence"/>
</dbReference>
<dbReference type="InterPro" id="IPR036318">
    <property type="entry name" value="FAD-bd_PCMH-like_sf"/>
</dbReference>
<dbReference type="PANTHER" id="PTHR43099:SF2">
    <property type="entry name" value="UPF0053 PROTEIN YRKA"/>
    <property type="match status" value="1"/>
</dbReference>
<reference evidence="6 7" key="1">
    <citation type="submission" date="2016-12" db="EMBL/GenBank/DDBJ databases">
        <title>Domibacillus sp. SAB 38T whole genome sequencing.</title>
        <authorList>
            <person name="Verma A."/>
            <person name="Ojha A.K."/>
            <person name="Krishnamurthi S."/>
        </authorList>
    </citation>
    <scope>NUCLEOTIDE SEQUENCE [LARGE SCALE GENOMIC DNA]</scope>
    <source>
        <strain evidence="6 7">SAB 38</strain>
    </source>
</reference>
<comment type="subcellular location">
    <subcellularLocation>
        <location evidence="1">Membrane</location>
        <topology evidence="1">Multi-pass membrane protein</topology>
    </subcellularLocation>
</comment>
<evidence type="ECO:0000256" key="2">
    <source>
        <dbReference type="ARBA" id="ARBA00022737"/>
    </source>
</evidence>
<evidence type="ECO:0000256" key="4">
    <source>
        <dbReference type="PROSITE-ProRule" id="PRU00703"/>
    </source>
</evidence>
<dbReference type="RefSeq" id="WP_076765961.1">
    <property type="nucleotide sequence ID" value="NZ_MSFI01000016.1"/>
</dbReference>
<organism evidence="6 7">
    <name type="scientific">Domibacillus epiphyticus</name>
    <dbReference type="NCBI Taxonomy" id="1714355"/>
    <lineage>
        <taxon>Bacteria</taxon>
        <taxon>Bacillati</taxon>
        <taxon>Bacillota</taxon>
        <taxon>Bacilli</taxon>
        <taxon>Bacillales</taxon>
        <taxon>Bacillaceae</taxon>
        <taxon>Domibacillus</taxon>
    </lineage>
</organism>
<dbReference type="GO" id="GO:0050660">
    <property type="term" value="F:flavin adenine dinucleotide binding"/>
    <property type="evidence" value="ECO:0007669"/>
    <property type="project" value="InterPro"/>
</dbReference>
<dbReference type="PANTHER" id="PTHR43099">
    <property type="entry name" value="UPF0053 PROTEIN YRKA"/>
    <property type="match status" value="1"/>
</dbReference>
<evidence type="ECO:0000259" key="5">
    <source>
        <dbReference type="PROSITE" id="PS51371"/>
    </source>
</evidence>
<dbReference type="SUPFAM" id="SSF54631">
    <property type="entry name" value="CBS-domain pair"/>
    <property type="match status" value="1"/>
</dbReference>
<dbReference type="InterPro" id="IPR000644">
    <property type="entry name" value="CBS_dom"/>
</dbReference>
<dbReference type="InterPro" id="IPR046342">
    <property type="entry name" value="CBS_dom_sf"/>
</dbReference>
<dbReference type="STRING" id="1714355.BTO28_10300"/>
<feature type="domain" description="CBS" evidence="5">
    <location>
        <begin position="65"/>
        <end position="128"/>
    </location>
</feature>
<dbReference type="Gene3D" id="3.30.465.10">
    <property type="match status" value="1"/>
</dbReference>
<comment type="caution">
    <text evidence="6">The sequence shown here is derived from an EMBL/GenBank/DDBJ whole genome shotgun (WGS) entry which is preliminary data.</text>
</comment>
<sequence length="298" mass="33072">MDIWITLIAVILVALTFTAIRFMKRKEKNETGDPPSAESSALLAEISGMPSNLAVLSDRSATEVMVPRTEMVYMEKDDSVKDCVSRFRDTKFTRYPIIDGDKDRVIGFVNFKEVLAEYVSDPVVGAKSIKHFVRPAIRVMDSTPAHELLEKMQEERTQMAILINEYGGTAGIVTAEDIIEVIVGELYDEFDAAEPPVIQKIGDRHYIASSKLSLSEASHLLGINMSDEDVDTIGGWMLTENFDIQSGETIEYSGFLFTVLEMKDHQIRHVEIQPVPADDIILEPAKAASIPFAAANNA</sequence>
<dbReference type="SUPFAM" id="SSF56176">
    <property type="entry name" value="FAD-binding/transporter-associated domain-like"/>
    <property type="match status" value="1"/>
</dbReference>
<dbReference type="PROSITE" id="PS51371">
    <property type="entry name" value="CBS"/>
    <property type="match status" value="2"/>
</dbReference>
<proteinExistence type="predicted"/>
<keyword evidence="7" id="KW-1185">Reference proteome</keyword>
<evidence type="ECO:0000313" key="7">
    <source>
        <dbReference type="Proteomes" id="UP000188613"/>
    </source>
</evidence>
<dbReference type="InterPro" id="IPR051676">
    <property type="entry name" value="UPF0053_domain"/>
</dbReference>
<gene>
    <name evidence="6" type="ORF">BTO28_10300</name>
</gene>
<evidence type="ECO:0000256" key="3">
    <source>
        <dbReference type="ARBA" id="ARBA00023122"/>
    </source>
</evidence>
<feature type="domain" description="CBS" evidence="5">
    <location>
        <begin position="132"/>
        <end position="189"/>
    </location>
</feature>
<protein>
    <recommendedName>
        <fullName evidence="5">CBS domain-containing protein</fullName>
    </recommendedName>
</protein>
<dbReference type="Pfam" id="PF00571">
    <property type="entry name" value="CBS"/>
    <property type="match status" value="2"/>
</dbReference>
<dbReference type="OrthoDB" id="9798188at2"/>
<name>A0A1V2A729_9BACI</name>
<evidence type="ECO:0000256" key="1">
    <source>
        <dbReference type="ARBA" id="ARBA00004141"/>
    </source>
</evidence>
<dbReference type="InterPro" id="IPR016169">
    <property type="entry name" value="FAD-bd_PCMH_sub2"/>
</dbReference>
<dbReference type="FunFam" id="3.10.580.10:FF:000002">
    <property type="entry name" value="Magnesium/cobalt efflux protein CorC"/>
    <property type="match status" value="1"/>
</dbReference>
<dbReference type="CDD" id="cd04590">
    <property type="entry name" value="CBS_pair_CorC_HlyC_assoc"/>
    <property type="match status" value="1"/>
</dbReference>
<dbReference type="Gene3D" id="3.10.580.10">
    <property type="entry name" value="CBS-domain"/>
    <property type="match status" value="1"/>
</dbReference>
<keyword evidence="2" id="KW-0677">Repeat</keyword>
<evidence type="ECO:0000313" key="6">
    <source>
        <dbReference type="EMBL" id="OMP66789.1"/>
    </source>
</evidence>
<accession>A0A1V2A729</accession>
<keyword evidence="3 4" id="KW-0129">CBS domain</keyword>
<dbReference type="InterPro" id="IPR044751">
    <property type="entry name" value="Ion_transp-like_CBS"/>
</dbReference>